<proteinExistence type="inferred from homology"/>
<sequence>MINRKVSHLLLAPLLLVCEQAALADETEIELPSLSIEEDFQETLSGTEEQGYRAGSASAGVLGKLPLKDTPYSVNVTSSSLMKNIQAQSVSEALKYNPTVNSGYGGNTIGGGGAFQIRGFISENNESFIDGVRVYSRAPLEDKERIEVLNGSSSFLYGFANPAGIVNYTLKRPTAQPLASLTTGVYGGRQAYVHGDFGGPIDSENTFGYRLNVVKVSNGETAVNKQHHGRYLLSGALDWNISPDTRWSFDYSRFQADIDHGDDTFAVRNTVTSIPHAPDASKNYVPSYSVNRDGYRRYGMAFDSRLNDIFSIRSKLIYNRINTYRHRAENGIISNDGDYTMSRNYYESMKFNRAGNIFLDANIDTGLIAHVFTLGFSGEDTNTKYAYPYANKNITFPGINNLYHQDPYPVDVPDDTRGHAKRNTEKLRMTSTTLADRITFNEQWSAIIGISHITIVDRNKSYSNYLKTGTFTRRPKNDKERTTPSLALTYKPLSNLSLYASYIESLQKGDTAPSNAANADEVLSPYMSRQVEAGIKSTWGEMDLNVAAFRIKKRNAYTDLVTNIFKMDGQEIHNGLEVVATGKLTRNLTMTGGFTLMKAYIDKATDHALKDKTPQGVPEKIARLYSEYAVDQLPGLTLTGGLSYTGKIYVDSLNKLSIPSVFTGDIGARYKMSVAGKGITYRLTVSNLWDHDYWTTSGGSLSLGSPRNVALSATLDL</sequence>
<evidence type="ECO:0000256" key="4">
    <source>
        <dbReference type="ARBA" id="ARBA00022452"/>
    </source>
</evidence>
<organism evidence="15 16">
    <name type="scientific">Azomonas macrocytogenes</name>
    <name type="common">Azotobacter macrocytogenes</name>
    <dbReference type="NCBI Taxonomy" id="69962"/>
    <lineage>
        <taxon>Bacteria</taxon>
        <taxon>Pseudomonadati</taxon>
        <taxon>Pseudomonadota</taxon>
        <taxon>Gammaproteobacteria</taxon>
        <taxon>Pseudomonadales</taxon>
        <taxon>Pseudomonadaceae</taxon>
        <taxon>Azomonas</taxon>
    </lineage>
</organism>
<dbReference type="GO" id="GO:0038023">
    <property type="term" value="F:signaling receptor activity"/>
    <property type="evidence" value="ECO:0007669"/>
    <property type="project" value="InterPro"/>
</dbReference>
<dbReference type="InterPro" id="IPR010105">
    <property type="entry name" value="TonB_sidphr_rcpt"/>
</dbReference>
<dbReference type="Gene3D" id="2.170.130.10">
    <property type="entry name" value="TonB-dependent receptor, plug domain"/>
    <property type="match status" value="1"/>
</dbReference>
<dbReference type="InterPro" id="IPR037066">
    <property type="entry name" value="Plug_dom_sf"/>
</dbReference>
<dbReference type="SUPFAM" id="SSF56935">
    <property type="entry name" value="Porins"/>
    <property type="match status" value="1"/>
</dbReference>
<dbReference type="PANTHER" id="PTHR32552">
    <property type="entry name" value="FERRICHROME IRON RECEPTOR-RELATED"/>
    <property type="match status" value="1"/>
</dbReference>
<dbReference type="Pfam" id="PF00593">
    <property type="entry name" value="TonB_dep_Rec_b-barrel"/>
    <property type="match status" value="1"/>
</dbReference>
<keyword evidence="6 11" id="KW-0798">TonB box</keyword>
<keyword evidence="9 10" id="KW-0998">Cell outer membrane</keyword>
<dbReference type="InterPro" id="IPR012910">
    <property type="entry name" value="Plug_dom"/>
</dbReference>
<evidence type="ECO:0000259" key="14">
    <source>
        <dbReference type="Pfam" id="PF07715"/>
    </source>
</evidence>
<keyword evidence="8 15" id="KW-0675">Receptor</keyword>
<dbReference type="PANTHER" id="PTHR32552:SF82">
    <property type="entry name" value="FCUA PROTEIN"/>
    <property type="match status" value="1"/>
</dbReference>
<comment type="similarity">
    <text evidence="2 10 11">Belongs to the TonB-dependent receptor family.</text>
</comment>
<name>A0A839T1U0_AZOMA</name>
<dbReference type="GO" id="GO:0015891">
    <property type="term" value="P:siderophore transport"/>
    <property type="evidence" value="ECO:0007669"/>
    <property type="project" value="InterPro"/>
</dbReference>
<evidence type="ECO:0000256" key="9">
    <source>
        <dbReference type="ARBA" id="ARBA00023237"/>
    </source>
</evidence>
<evidence type="ECO:0000259" key="13">
    <source>
        <dbReference type="Pfam" id="PF00593"/>
    </source>
</evidence>
<dbReference type="GO" id="GO:0009279">
    <property type="term" value="C:cell outer membrane"/>
    <property type="evidence" value="ECO:0007669"/>
    <property type="project" value="UniProtKB-SubCell"/>
</dbReference>
<evidence type="ECO:0000256" key="12">
    <source>
        <dbReference type="SAM" id="SignalP"/>
    </source>
</evidence>
<feature type="domain" description="TonB-dependent receptor-like beta-barrel" evidence="13">
    <location>
        <begin position="239"/>
        <end position="688"/>
    </location>
</feature>
<dbReference type="Pfam" id="PF07715">
    <property type="entry name" value="Plug"/>
    <property type="match status" value="1"/>
</dbReference>
<reference evidence="15 16" key="1">
    <citation type="submission" date="2020-08" db="EMBL/GenBank/DDBJ databases">
        <title>Genomic Encyclopedia of Type Strains, Phase III (KMG-III): the genomes of soil and plant-associated and newly described type strains.</title>
        <authorList>
            <person name="Whitman W."/>
        </authorList>
    </citation>
    <scope>NUCLEOTIDE SEQUENCE [LARGE SCALE GENOMIC DNA]</scope>
    <source>
        <strain evidence="15 16">CECT 4462</strain>
    </source>
</reference>
<feature type="chain" id="PRO_5032891385" evidence="12">
    <location>
        <begin position="25"/>
        <end position="717"/>
    </location>
</feature>
<dbReference type="RefSeq" id="WP_221189791.1">
    <property type="nucleotide sequence ID" value="NZ_JACHXI010000007.1"/>
</dbReference>
<dbReference type="NCBIfam" id="TIGR01783">
    <property type="entry name" value="TonB-siderophor"/>
    <property type="match status" value="1"/>
</dbReference>
<dbReference type="AlphaFoldDB" id="A0A839T1U0"/>
<keyword evidence="12" id="KW-0732">Signal</keyword>
<evidence type="ECO:0000313" key="15">
    <source>
        <dbReference type="EMBL" id="MBB3103527.1"/>
    </source>
</evidence>
<dbReference type="CDD" id="cd01347">
    <property type="entry name" value="ligand_gated_channel"/>
    <property type="match status" value="1"/>
</dbReference>
<evidence type="ECO:0000256" key="8">
    <source>
        <dbReference type="ARBA" id="ARBA00023170"/>
    </source>
</evidence>
<evidence type="ECO:0000256" key="6">
    <source>
        <dbReference type="ARBA" id="ARBA00023077"/>
    </source>
</evidence>
<evidence type="ECO:0000256" key="7">
    <source>
        <dbReference type="ARBA" id="ARBA00023136"/>
    </source>
</evidence>
<dbReference type="GO" id="GO:0015344">
    <property type="term" value="F:siderophore uptake transmembrane transporter activity"/>
    <property type="evidence" value="ECO:0007669"/>
    <property type="project" value="TreeGrafter"/>
</dbReference>
<protein>
    <submittedName>
        <fullName evidence="15">Iron complex outermembrane receptor protein</fullName>
    </submittedName>
</protein>
<dbReference type="EMBL" id="JACHXI010000007">
    <property type="protein sequence ID" value="MBB3103527.1"/>
    <property type="molecule type" value="Genomic_DNA"/>
</dbReference>
<evidence type="ECO:0000313" key="16">
    <source>
        <dbReference type="Proteomes" id="UP000549250"/>
    </source>
</evidence>
<evidence type="ECO:0000256" key="1">
    <source>
        <dbReference type="ARBA" id="ARBA00004571"/>
    </source>
</evidence>
<evidence type="ECO:0000256" key="3">
    <source>
        <dbReference type="ARBA" id="ARBA00022448"/>
    </source>
</evidence>
<dbReference type="InterPro" id="IPR000531">
    <property type="entry name" value="Beta-barrel_TonB"/>
</dbReference>
<keyword evidence="5 10" id="KW-0812">Transmembrane</keyword>
<dbReference type="InterPro" id="IPR036942">
    <property type="entry name" value="Beta-barrel_TonB_sf"/>
</dbReference>
<dbReference type="Gene3D" id="2.40.170.20">
    <property type="entry name" value="TonB-dependent receptor, beta-barrel domain"/>
    <property type="match status" value="1"/>
</dbReference>
<evidence type="ECO:0000256" key="5">
    <source>
        <dbReference type="ARBA" id="ARBA00022692"/>
    </source>
</evidence>
<dbReference type="InterPro" id="IPR039426">
    <property type="entry name" value="TonB-dep_rcpt-like"/>
</dbReference>
<evidence type="ECO:0000256" key="11">
    <source>
        <dbReference type="RuleBase" id="RU003357"/>
    </source>
</evidence>
<evidence type="ECO:0000256" key="2">
    <source>
        <dbReference type="ARBA" id="ARBA00009810"/>
    </source>
</evidence>
<keyword evidence="16" id="KW-1185">Reference proteome</keyword>
<keyword evidence="3 10" id="KW-0813">Transport</keyword>
<evidence type="ECO:0000256" key="10">
    <source>
        <dbReference type="PROSITE-ProRule" id="PRU01360"/>
    </source>
</evidence>
<keyword evidence="4 10" id="KW-1134">Transmembrane beta strand</keyword>
<feature type="signal peptide" evidence="12">
    <location>
        <begin position="1"/>
        <end position="24"/>
    </location>
</feature>
<accession>A0A839T1U0</accession>
<feature type="domain" description="TonB-dependent receptor plug" evidence="14">
    <location>
        <begin position="67"/>
        <end position="165"/>
    </location>
</feature>
<dbReference type="PROSITE" id="PS52016">
    <property type="entry name" value="TONB_DEPENDENT_REC_3"/>
    <property type="match status" value="1"/>
</dbReference>
<gene>
    <name evidence="15" type="ORF">FHR87_001923</name>
</gene>
<dbReference type="Proteomes" id="UP000549250">
    <property type="component" value="Unassembled WGS sequence"/>
</dbReference>
<comment type="caution">
    <text evidence="15">The sequence shown here is derived from an EMBL/GenBank/DDBJ whole genome shotgun (WGS) entry which is preliminary data.</text>
</comment>
<comment type="subcellular location">
    <subcellularLocation>
        <location evidence="1 10">Cell outer membrane</location>
        <topology evidence="1 10">Multi-pass membrane protein</topology>
    </subcellularLocation>
</comment>
<keyword evidence="7 10" id="KW-0472">Membrane</keyword>